<organism evidence="3 4">
    <name type="scientific">Ruminiclostridium papyrosolvens DSM 2782</name>
    <dbReference type="NCBI Taxonomy" id="588581"/>
    <lineage>
        <taxon>Bacteria</taxon>
        <taxon>Bacillati</taxon>
        <taxon>Bacillota</taxon>
        <taxon>Clostridia</taxon>
        <taxon>Eubacteriales</taxon>
        <taxon>Oscillospiraceae</taxon>
        <taxon>Ruminiclostridium</taxon>
    </lineage>
</organism>
<keyword evidence="1" id="KW-0378">Hydrolase</keyword>
<evidence type="ECO:0000313" key="4">
    <source>
        <dbReference type="Proteomes" id="UP000003860"/>
    </source>
</evidence>
<evidence type="ECO:0000259" key="2">
    <source>
        <dbReference type="Pfam" id="PF17829"/>
    </source>
</evidence>
<keyword evidence="4" id="KW-1185">Reference proteome</keyword>
<dbReference type="EMBL" id="ACXX02000009">
    <property type="protein sequence ID" value="EGD47243.1"/>
    <property type="molecule type" value="Genomic_DNA"/>
</dbReference>
<dbReference type="GO" id="GO:0016787">
    <property type="term" value="F:hydrolase activity"/>
    <property type="evidence" value="ECO:0007669"/>
    <property type="project" value="UniProtKB-KW"/>
</dbReference>
<dbReference type="Pfam" id="PF15979">
    <property type="entry name" value="Glyco_hydro_115"/>
    <property type="match status" value="1"/>
</dbReference>
<dbReference type="Gene3D" id="2.60.120.1620">
    <property type="match status" value="1"/>
</dbReference>
<dbReference type="InterPro" id="IPR029018">
    <property type="entry name" value="Hex-like_dom2"/>
</dbReference>
<dbReference type="Gene3D" id="3.20.20.520">
    <property type="entry name" value="Glycosyl hydrolase family 115"/>
    <property type="match status" value="1"/>
</dbReference>
<evidence type="ECO:0000256" key="1">
    <source>
        <dbReference type="ARBA" id="ARBA00022801"/>
    </source>
</evidence>
<dbReference type="eggNOG" id="ENOG502Z7KK">
    <property type="taxonomic scope" value="Bacteria"/>
</dbReference>
<gene>
    <name evidence="3" type="ORF">Cpap_1636</name>
</gene>
<protein>
    <recommendedName>
        <fullName evidence="2">Gylcosyl hydrolase 115 C-terminal domain-containing protein</fullName>
    </recommendedName>
</protein>
<dbReference type="InterPro" id="IPR041437">
    <property type="entry name" value="GH115_C"/>
</dbReference>
<dbReference type="InterPro" id="IPR042301">
    <property type="entry name" value="GH115_sf"/>
</dbReference>
<reference evidence="3" key="1">
    <citation type="submission" date="2009-07" db="EMBL/GenBank/DDBJ databases">
        <authorList>
            <consortium name="US DOE Joint Genome Institute (JGI-PGF)"/>
            <person name="Lucas S."/>
            <person name="Copeland A."/>
            <person name="Lapidus A."/>
            <person name="Glavina del Rio T."/>
            <person name="Tice H."/>
            <person name="Bruce D."/>
            <person name="Goodwin L."/>
            <person name="Pitluck S."/>
            <person name="Larimer F."/>
            <person name="Land M.L."/>
            <person name="Mouttaki H."/>
            <person name="He Z."/>
            <person name="Zhou J."/>
            <person name="Hemme C.L."/>
        </authorList>
    </citation>
    <scope>NUCLEOTIDE SEQUENCE</scope>
    <source>
        <strain evidence="3">DSM 2782</strain>
    </source>
</reference>
<dbReference type="STRING" id="588581.Cpap_1636"/>
<feature type="domain" description="Gylcosyl hydrolase 115 C-terminal" evidence="2">
    <location>
        <begin position="779"/>
        <end position="951"/>
    </location>
</feature>
<dbReference type="Proteomes" id="UP000003860">
    <property type="component" value="Unassembled WGS sequence"/>
</dbReference>
<name>F1TES7_9FIRM</name>
<evidence type="ECO:0000313" key="3">
    <source>
        <dbReference type="EMBL" id="EGD47243.1"/>
    </source>
</evidence>
<comment type="caution">
    <text evidence="3">The sequence shown here is derived from an EMBL/GenBank/DDBJ whole genome shotgun (WGS) entry which is preliminary data.</text>
</comment>
<dbReference type="AlphaFoldDB" id="F1TES7"/>
<reference evidence="3" key="2">
    <citation type="submission" date="2011-01" db="EMBL/GenBank/DDBJ databases">
        <title>The Non-contiguous Finished genome of Clostridium papyrosolvens.</title>
        <authorList>
            <person name="Lucas S."/>
            <person name="Copeland A."/>
            <person name="Lapidus A."/>
            <person name="Cheng J.-F."/>
            <person name="Goodwin L."/>
            <person name="Pitluck S."/>
            <person name="Misra M."/>
            <person name="Chertkov O."/>
            <person name="Detter J.C."/>
            <person name="Han C."/>
            <person name="Tapia R."/>
            <person name="Land M."/>
            <person name="Hauser L."/>
            <person name="Kyrpides N."/>
            <person name="Ivanova N."/>
            <person name="Pagani I."/>
            <person name="Mouttaki H."/>
            <person name="He Z."/>
            <person name="Zhou J."/>
            <person name="Hemme C.L."/>
            <person name="Woyke T."/>
        </authorList>
    </citation>
    <scope>NUCLEOTIDE SEQUENCE [LARGE SCALE GENOMIC DNA]</scope>
    <source>
        <strain evidence="3">DSM 2782</strain>
    </source>
</reference>
<dbReference type="Pfam" id="PF17829">
    <property type="entry name" value="GH115_C"/>
    <property type="match status" value="1"/>
</dbReference>
<sequence length="956" mass="108553">MGDKFLKMIKTNEFTIVKDKNADRIYIDAKGRDYDGLSLVAASFANDINLVADIVPEVTTDISLLDNTIIVAGSIGNNDLIDALISEGKIDVSYIKGKRECYRICVIDRPVQGVDRAMVIVGSDKRGTIYGIYHISELIGVSPWVYWGDVLPEKKSSLDISEDKLNFTSKEPSVRYRGIFLNDEWPSLGTWTTNKFGDFNEYLYVKVFELLLRLKGNFLWPAMWTAIFSENGKSSSIANAKLADAYGIVMSTSHHEPMFRAGEEWQKHYESYGTSNEWNFAKNKEAITKFWEDGVKRNKDYQNVITLGMRGERDSSLGGGLQENIDLLKSIITTQKELLKKYGLENAPQLLTVYKEVEEFWYGNETVEGLKTWDVLDDVIIMLAEDNFGNMRTLPTIAERDREAGWGMYYHFDYHGGPISYEWVNTIPLEKVWEQMSMAYEYGIHNIWIVNVGDLKPMEFPISYFLSLAYDFETWGRNGLNRTGEFTKKWVEQQFGKVAGSETLKGIENVLTGYTRMNGIRKPETLTSDTYSTTYYYEAQRVLERAISLENDAKKYYNRMPENFKDTYYQLVFYPAVASANVVKMQIYAGLNKKYYNLKSVLANIYAELVKETITTDKQMQSYYNDTMSEGKWQGIMGSAHIGYVNWDATGWHYPEVNCIIPSAFARMIVDTEGDEKGYSSGTAVLPTFSNLLKETYSITISNGGTDKFDFNIETSEDWIKVDIVAGSIVLVETIRVSVDWDKVVETTKGLIKITGAGQTVNVDINAKVINTDSLPQMTFVETNNVVSIEAEHTFNRVAKSEVEWKVIENYGRTLSAVKMFPITISFEKAEEAPYVEYMIYLEQEGEFALTAYFAPTNNLSKESRLKFGISFDDSAPNVVDTLPDNFAAGNHDNEAWCKGVLENIHTATTSHTLEKGLHLLRIYGLDAGLVLQKLVLSKGTLPYSYFGPKESYFKK</sequence>
<dbReference type="PANTHER" id="PTHR37842">
    <property type="match status" value="1"/>
</dbReference>
<dbReference type="GO" id="GO:0005975">
    <property type="term" value="P:carbohydrate metabolic process"/>
    <property type="evidence" value="ECO:0007669"/>
    <property type="project" value="UniProtKB-ARBA"/>
</dbReference>
<accession>F1TES7</accession>
<proteinExistence type="predicted"/>
<dbReference type="PANTHER" id="PTHR37842:SF2">
    <property type="entry name" value="GYLCOSYL HYDROLASE 115 C-TERMINAL DOMAIN-CONTAINING PROTEIN"/>
    <property type="match status" value="1"/>
</dbReference>
<dbReference type="Gene3D" id="1.20.58.2150">
    <property type="match status" value="1"/>
</dbReference>
<dbReference type="InterPro" id="IPR031924">
    <property type="entry name" value="GH115"/>
</dbReference>
<dbReference type="Gene3D" id="3.30.379.10">
    <property type="entry name" value="Chitobiase/beta-hexosaminidase domain 2-like"/>
    <property type="match status" value="1"/>
</dbReference>